<protein>
    <recommendedName>
        <fullName evidence="2">U-box domain-containing protein</fullName>
    </recommendedName>
</protein>
<dbReference type="EMBL" id="JAMRDG010000001">
    <property type="protein sequence ID" value="KAJ3708899.1"/>
    <property type="molecule type" value="Genomic_DNA"/>
</dbReference>
<dbReference type="InterPro" id="IPR011989">
    <property type="entry name" value="ARM-like"/>
</dbReference>
<dbReference type="Gene3D" id="1.25.10.10">
    <property type="entry name" value="Leucine-rich Repeat Variant"/>
    <property type="match status" value="1"/>
</dbReference>
<keyword evidence="1" id="KW-0833">Ubl conjugation pathway</keyword>
<organism evidence="3 4">
    <name type="scientific">Rhynchospora tenuis</name>
    <dbReference type="NCBI Taxonomy" id="198213"/>
    <lineage>
        <taxon>Eukaryota</taxon>
        <taxon>Viridiplantae</taxon>
        <taxon>Streptophyta</taxon>
        <taxon>Embryophyta</taxon>
        <taxon>Tracheophyta</taxon>
        <taxon>Spermatophyta</taxon>
        <taxon>Magnoliopsida</taxon>
        <taxon>Liliopsida</taxon>
        <taxon>Poales</taxon>
        <taxon>Cyperaceae</taxon>
        <taxon>Cyperoideae</taxon>
        <taxon>Rhynchosporeae</taxon>
        <taxon>Rhynchospora</taxon>
    </lineage>
</organism>
<keyword evidence="4" id="KW-1185">Reference proteome</keyword>
<dbReference type="Proteomes" id="UP001210211">
    <property type="component" value="Unassembled WGS sequence"/>
</dbReference>
<feature type="domain" description="U-box" evidence="2">
    <location>
        <begin position="418"/>
        <end position="556"/>
    </location>
</feature>
<evidence type="ECO:0000313" key="3">
    <source>
        <dbReference type="EMBL" id="KAJ3708899.1"/>
    </source>
</evidence>
<evidence type="ECO:0000313" key="4">
    <source>
        <dbReference type="Proteomes" id="UP001210211"/>
    </source>
</evidence>
<evidence type="ECO:0000259" key="2">
    <source>
        <dbReference type="Pfam" id="PF25598"/>
    </source>
</evidence>
<reference evidence="3 4" key="1">
    <citation type="journal article" date="2022" name="Cell">
        <title>Repeat-based holocentromeres influence genome architecture and karyotype evolution.</title>
        <authorList>
            <person name="Hofstatter P.G."/>
            <person name="Thangavel G."/>
            <person name="Lux T."/>
            <person name="Neumann P."/>
            <person name="Vondrak T."/>
            <person name="Novak P."/>
            <person name="Zhang M."/>
            <person name="Costa L."/>
            <person name="Castellani M."/>
            <person name="Scott A."/>
            <person name="Toegelov H."/>
            <person name="Fuchs J."/>
            <person name="Mata-Sucre Y."/>
            <person name="Dias Y."/>
            <person name="Vanzela A.L.L."/>
            <person name="Huettel B."/>
            <person name="Almeida C.C.S."/>
            <person name="Simkova H."/>
            <person name="Souza G."/>
            <person name="Pedrosa-Harand A."/>
            <person name="Macas J."/>
            <person name="Mayer K.F.X."/>
            <person name="Houben A."/>
            <person name="Marques A."/>
        </authorList>
    </citation>
    <scope>NUCLEOTIDE SEQUENCE [LARGE SCALE GENOMIC DNA]</scope>
    <source>
        <strain evidence="3">RhyTen1mFocal</strain>
    </source>
</reference>
<dbReference type="Pfam" id="PF25598">
    <property type="entry name" value="ARM_PUB"/>
    <property type="match status" value="1"/>
</dbReference>
<name>A0AAD6A3F7_9POAL</name>
<dbReference type="PANTHER" id="PTHR23315:SF240">
    <property type="entry name" value="U-BOX DOMAIN-CONTAINING PROTEIN 5"/>
    <property type="match status" value="1"/>
</dbReference>
<dbReference type="InterPro" id="IPR058678">
    <property type="entry name" value="ARM_PUB"/>
</dbReference>
<gene>
    <name evidence="3" type="ORF">LUZ61_012604</name>
</gene>
<dbReference type="AlphaFoldDB" id="A0AAD6A3F7"/>
<dbReference type="SUPFAM" id="SSF48371">
    <property type="entry name" value="ARM repeat"/>
    <property type="match status" value="1"/>
</dbReference>
<dbReference type="PANTHER" id="PTHR23315">
    <property type="entry name" value="U BOX DOMAIN-CONTAINING"/>
    <property type="match status" value="1"/>
</dbReference>
<evidence type="ECO:0000256" key="1">
    <source>
        <dbReference type="ARBA" id="ARBA00022786"/>
    </source>
</evidence>
<proteinExistence type="predicted"/>
<sequence>METHIFGNSKLTPNLLPVKVHAKLCSELTKLLEKINSILPAIESARPGSSQGLKTLCSINCSIGKGSSIIQHCAECSKLYLALTGEKILGRCERLRSSVTQSLSLIQNMVPLVLADQVSEVINYLNNIKFAIDPREEAAGKAISQLLHQLDSTDEVKSNTLQKAASSLNLTSRKTLLIEKRSIKRLLDQVTGRDPEKERVLNFLSDLLEKHAKNIKPVDMPIDIKIEENQSDHEDECLATAYWEEKIENNETPFKNDSEGQNEELLHVLFPWNVDYVNSGSFSEFSPGKFVNFFKDLAGLGSEKRKKAVEDVVVLLERDVDTCYLMLSKGFGEALIEFLRMSYQLSDTDAKEVGAQLFLAYLRNNRVEFPTFSEEILRIVAPFLDEETTEALALLPKFSQYLNTTSFSPSKKLSSDDVNILEICMEIVCDLSSQDNTKSQIFSSGYLKALVSILSYEKLAECSLKVLQIYSFSEEGAQLIGRNPNFIACLVEFLDTSTTDEKEIAVSILYSICSLRHENCLVVRDQFVVPPLVNLSVNGSEMAMEMSKKLLQLLRDLRDDGNELAIGSGTVGTCKHEHLVSKTSPILPKKKSVFARFRSLAHFLM</sequence>
<comment type="caution">
    <text evidence="3">The sequence shown here is derived from an EMBL/GenBank/DDBJ whole genome shotgun (WGS) entry which is preliminary data.</text>
</comment>
<dbReference type="InterPro" id="IPR016024">
    <property type="entry name" value="ARM-type_fold"/>
</dbReference>
<accession>A0AAD6A3F7</accession>